<dbReference type="PANTHER" id="PTHR43157">
    <property type="entry name" value="PHOSPHATIDYLINOSITOL-GLYCAN BIOSYNTHESIS CLASS F PROTEIN-RELATED"/>
    <property type="match status" value="1"/>
</dbReference>
<dbReference type="Proteomes" id="UP000292702">
    <property type="component" value="Unassembled WGS sequence"/>
</dbReference>
<comment type="caution">
    <text evidence="2">The sequence shown here is derived from an EMBL/GenBank/DDBJ whole genome shotgun (WGS) entry which is preliminary data.</text>
</comment>
<keyword evidence="1" id="KW-0560">Oxidoreductase</keyword>
<dbReference type="EMBL" id="RWJN01000593">
    <property type="protein sequence ID" value="TCD60462.1"/>
    <property type="molecule type" value="Genomic_DNA"/>
</dbReference>
<evidence type="ECO:0000313" key="3">
    <source>
        <dbReference type="Proteomes" id="UP000292702"/>
    </source>
</evidence>
<reference evidence="2 3" key="1">
    <citation type="submission" date="2018-11" db="EMBL/GenBank/DDBJ databases">
        <title>Genome assembly of Steccherinum ochraceum LE-BIN_3174, the white-rot fungus of the Steccherinaceae family (The Residual Polyporoid clade, Polyporales, Basidiomycota).</title>
        <authorList>
            <person name="Fedorova T.V."/>
            <person name="Glazunova O.A."/>
            <person name="Landesman E.O."/>
            <person name="Moiseenko K.V."/>
            <person name="Psurtseva N.V."/>
            <person name="Savinova O.S."/>
            <person name="Shakhova N.V."/>
            <person name="Tyazhelova T.V."/>
            <person name="Vasina D.V."/>
        </authorList>
    </citation>
    <scope>NUCLEOTIDE SEQUENCE [LARGE SCALE GENOMIC DNA]</scope>
    <source>
        <strain evidence="2 3">LE-BIN_3174</strain>
    </source>
</reference>
<organism evidence="2 3">
    <name type="scientific">Steccherinum ochraceum</name>
    <dbReference type="NCBI Taxonomy" id="92696"/>
    <lineage>
        <taxon>Eukaryota</taxon>
        <taxon>Fungi</taxon>
        <taxon>Dikarya</taxon>
        <taxon>Basidiomycota</taxon>
        <taxon>Agaricomycotina</taxon>
        <taxon>Agaricomycetes</taxon>
        <taxon>Polyporales</taxon>
        <taxon>Steccherinaceae</taxon>
        <taxon>Steccherinum</taxon>
    </lineage>
</organism>
<dbReference type="Gene3D" id="3.40.50.720">
    <property type="entry name" value="NAD(P)-binding Rossmann-like Domain"/>
    <property type="match status" value="1"/>
</dbReference>
<evidence type="ECO:0000256" key="1">
    <source>
        <dbReference type="ARBA" id="ARBA00023002"/>
    </source>
</evidence>
<dbReference type="AlphaFoldDB" id="A0A4R0R0Z4"/>
<keyword evidence="3" id="KW-1185">Reference proteome</keyword>
<dbReference type="Pfam" id="PF00106">
    <property type="entry name" value="adh_short"/>
    <property type="match status" value="1"/>
</dbReference>
<dbReference type="InterPro" id="IPR036291">
    <property type="entry name" value="NAD(P)-bd_dom_sf"/>
</dbReference>
<accession>A0A4R0R0Z4</accession>
<dbReference type="PANTHER" id="PTHR43157:SF31">
    <property type="entry name" value="PHOSPHATIDYLINOSITOL-GLYCAN BIOSYNTHESIS CLASS F PROTEIN"/>
    <property type="match status" value="1"/>
</dbReference>
<dbReference type="InterPro" id="IPR002347">
    <property type="entry name" value="SDR_fam"/>
</dbReference>
<sequence>MSSGTNYTALPVVQVDLSGRTVLVVGSNVGLGYEAVKHVARMNPKRLIATCRSEEKCRKTEEEIKKETGYQTVECWPLELTSFASVKAFADRLEREGGGRLNLVLLNAAIATYDYALTEDGYEAALQTNHLSGALLSYLLLPALLKSAEASGRPSRLAIVASDVHEWVDFRADRFSQDKGIVARLSSAEYSTENMRHRYPETKLLNVLFARALQSHLPPIAPVIVTSVNPGFCISELRRSVDHGQFDELLKTARTTEEGRLQLVIGLIGPRDGREDEMRGGYVSDNEVRKPSAWVESAEGKEAQERIWKETLEILAKVDTRVDKVAELFTA</sequence>
<dbReference type="GO" id="GO:0016491">
    <property type="term" value="F:oxidoreductase activity"/>
    <property type="evidence" value="ECO:0007669"/>
    <property type="project" value="UniProtKB-KW"/>
</dbReference>
<dbReference type="SUPFAM" id="SSF51735">
    <property type="entry name" value="NAD(P)-binding Rossmann-fold domains"/>
    <property type="match status" value="1"/>
</dbReference>
<proteinExistence type="predicted"/>
<name>A0A4R0R0Z4_9APHY</name>
<dbReference type="STRING" id="92696.A0A4R0R0Z4"/>
<protein>
    <submittedName>
        <fullName evidence="2">Uncharacterized protein</fullName>
    </submittedName>
</protein>
<dbReference type="OrthoDB" id="542013at2759"/>
<evidence type="ECO:0000313" key="2">
    <source>
        <dbReference type="EMBL" id="TCD60462.1"/>
    </source>
</evidence>
<gene>
    <name evidence="2" type="ORF">EIP91_010038</name>
</gene>